<dbReference type="AlphaFoldDB" id="A0A7D9HPB0"/>
<dbReference type="PANTHER" id="PTHR15827:SF2">
    <property type="entry name" value="CYCLIN-DEPENDENT KINASE 2-INTERACTING PROTEIN"/>
    <property type="match status" value="1"/>
</dbReference>
<dbReference type="OrthoDB" id="17066at2759"/>
<keyword evidence="3" id="KW-1185">Reference proteome</keyword>
<comment type="caution">
    <text evidence="2">The sequence shown here is derived from an EMBL/GenBank/DDBJ whole genome shotgun (WGS) entry which is preliminary data.</text>
</comment>
<name>A0A7D9HPB0_PARCT</name>
<feature type="compositionally biased region" description="Polar residues" evidence="1">
    <location>
        <begin position="7"/>
        <end position="25"/>
    </location>
</feature>
<dbReference type="Proteomes" id="UP001152795">
    <property type="component" value="Unassembled WGS sequence"/>
</dbReference>
<evidence type="ECO:0000313" key="3">
    <source>
        <dbReference type="Proteomes" id="UP001152795"/>
    </source>
</evidence>
<protein>
    <submittedName>
        <fullName evidence="2">Uncharacterized protein</fullName>
    </submittedName>
</protein>
<sequence length="225" mass="25603">MSKKGNRNTPGKSRKSSSNSQNVGKGSSGYDYAGRIRKCCISWHECVQKWEVTNSSGLELATKIVNEQLQKSSTEQDGLDEISANPFTFGKSDDDNETLNDKEKLVKIFDSLKDLHKKMSSLTSNFEAISSLREMKEGASESKQPVFETWPLENYVSVSRKLANMFEQELRLKERLVAMVLREATVEDRSKLMACLAMWLHQPYLDDNYRQELELMSLETGLRTA</sequence>
<feature type="region of interest" description="Disordered" evidence="1">
    <location>
        <begin position="1"/>
        <end position="27"/>
    </location>
</feature>
<dbReference type="PANTHER" id="PTHR15827">
    <property type="entry name" value="CYCLIN-DEPENDENT KINASE 2-INTERACTING PROTEIN"/>
    <property type="match status" value="1"/>
</dbReference>
<dbReference type="PRINTS" id="PR02040">
    <property type="entry name" value="CDK2IP"/>
</dbReference>
<reference evidence="2" key="1">
    <citation type="submission" date="2020-04" db="EMBL/GenBank/DDBJ databases">
        <authorList>
            <person name="Alioto T."/>
            <person name="Alioto T."/>
            <person name="Gomez Garrido J."/>
        </authorList>
    </citation>
    <scope>NUCLEOTIDE SEQUENCE</scope>
    <source>
        <strain evidence="2">A484AB</strain>
    </source>
</reference>
<proteinExistence type="predicted"/>
<dbReference type="EMBL" id="CACRXK020001191">
    <property type="protein sequence ID" value="CAB3987544.1"/>
    <property type="molecule type" value="Genomic_DNA"/>
</dbReference>
<accession>A0A7D9HPB0</accession>
<evidence type="ECO:0000313" key="2">
    <source>
        <dbReference type="EMBL" id="CAB3987544.1"/>
    </source>
</evidence>
<organism evidence="2 3">
    <name type="scientific">Paramuricea clavata</name>
    <name type="common">Red gorgonian</name>
    <name type="synonym">Violescent sea-whip</name>
    <dbReference type="NCBI Taxonomy" id="317549"/>
    <lineage>
        <taxon>Eukaryota</taxon>
        <taxon>Metazoa</taxon>
        <taxon>Cnidaria</taxon>
        <taxon>Anthozoa</taxon>
        <taxon>Octocorallia</taxon>
        <taxon>Malacalcyonacea</taxon>
        <taxon>Plexauridae</taxon>
        <taxon>Paramuricea</taxon>
    </lineage>
</organism>
<gene>
    <name evidence="2" type="ORF">PACLA_8A026952</name>
</gene>
<dbReference type="InterPro" id="IPR023250">
    <property type="entry name" value="Cyclin-dep_Kinase_2_interact"/>
</dbReference>
<evidence type="ECO:0000256" key="1">
    <source>
        <dbReference type="SAM" id="MobiDB-lite"/>
    </source>
</evidence>